<keyword evidence="6" id="KW-1185">Reference proteome</keyword>
<comment type="caution">
    <text evidence="2">Lacks conserved residue(s) required for the propagation of feature annotation.</text>
</comment>
<dbReference type="InterPro" id="IPR035914">
    <property type="entry name" value="Sperma_CUB_dom_sf"/>
</dbReference>
<gene>
    <name evidence="5" type="ORF">MEUPH1_LOCUS21341</name>
</gene>
<dbReference type="AlphaFoldDB" id="A0AAV0XG44"/>
<dbReference type="Gene3D" id="2.60.120.290">
    <property type="entry name" value="Spermadhesin, CUB domain"/>
    <property type="match status" value="1"/>
</dbReference>
<evidence type="ECO:0000256" key="2">
    <source>
        <dbReference type="PROSITE-ProRule" id="PRU00059"/>
    </source>
</evidence>
<dbReference type="Proteomes" id="UP001160148">
    <property type="component" value="Unassembled WGS sequence"/>
</dbReference>
<protein>
    <recommendedName>
        <fullName evidence="4">CUB domain-containing protein</fullName>
    </recommendedName>
</protein>
<reference evidence="5 6" key="1">
    <citation type="submission" date="2023-01" db="EMBL/GenBank/DDBJ databases">
        <authorList>
            <person name="Whitehead M."/>
        </authorList>
    </citation>
    <scope>NUCLEOTIDE SEQUENCE [LARGE SCALE GENOMIC DNA]</scope>
</reference>
<evidence type="ECO:0000256" key="3">
    <source>
        <dbReference type="SAM" id="SignalP"/>
    </source>
</evidence>
<dbReference type="InterPro" id="IPR000859">
    <property type="entry name" value="CUB_dom"/>
</dbReference>
<evidence type="ECO:0000313" key="5">
    <source>
        <dbReference type="EMBL" id="CAI6366798.1"/>
    </source>
</evidence>
<accession>A0AAV0XG44</accession>
<feature type="signal peptide" evidence="3">
    <location>
        <begin position="1"/>
        <end position="32"/>
    </location>
</feature>
<feature type="domain" description="CUB" evidence="4">
    <location>
        <begin position="102"/>
        <end position="220"/>
    </location>
</feature>
<dbReference type="InterPro" id="IPR058698">
    <property type="entry name" value="CUB_metazoa"/>
</dbReference>
<keyword evidence="1" id="KW-1015">Disulfide bond</keyword>
<evidence type="ECO:0000256" key="1">
    <source>
        <dbReference type="ARBA" id="ARBA00023157"/>
    </source>
</evidence>
<organism evidence="5 6">
    <name type="scientific">Macrosiphum euphorbiae</name>
    <name type="common">potato aphid</name>
    <dbReference type="NCBI Taxonomy" id="13131"/>
    <lineage>
        <taxon>Eukaryota</taxon>
        <taxon>Metazoa</taxon>
        <taxon>Ecdysozoa</taxon>
        <taxon>Arthropoda</taxon>
        <taxon>Hexapoda</taxon>
        <taxon>Insecta</taxon>
        <taxon>Pterygota</taxon>
        <taxon>Neoptera</taxon>
        <taxon>Paraneoptera</taxon>
        <taxon>Hemiptera</taxon>
        <taxon>Sternorrhyncha</taxon>
        <taxon>Aphidomorpha</taxon>
        <taxon>Aphidoidea</taxon>
        <taxon>Aphididae</taxon>
        <taxon>Macrosiphini</taxon>
        <taxon>Macrosiphum</taxon>
    </lineage>
</organism>
<evidence type="ECO:0000259" key="4">
    <source>
        <dbReference type="PROSITE" id="PS01180"/>
    </source>
</evidence>
<proteinExistence type="predicted"/>
<dbReference type="PROSITE" id="PS01180">
    <property type="entry name" value="CUB"/>
    <property type="match status" value="1"/>
</dbReference>
<dbReference type="PANTHER" id="PTHR33236:SF4">
    <property type="entry name" value="CUB DOMAIN-CONTAINING PROTEIN"/>
    <property type="match status" value="1"/>
</dbReference>
<dbReference type="Pfam" id="PF26080">
    <property type="entry name" value="CUB_animal"/>
    <property type="match status" value="1"/>
</dbReference>
<comment type="caution">
    <text evidence="5">The sequence shown here is derived from an EMBL/GenBank/DDBJ whole genome shotgun (WGS) entry which is preliminary data.</text>
</comment>
<name>A0AAV0XG44_9HEMI</name>
<sequence length="399" mass="43837">MNLVTSSPKSRPPLLLLLQFLLLLAATRGATGWPWPSLGGPSAAVGRVLNFFPVPVTEECLSDDSRRTGLCLNTYECRIQKGESHGACALGFGVCCVFTSSCNAEVANNVTYFVNPNFPGLLDDVGECSLRVKKISKDISQIRLDFVNFNLAQPNRKTGVCETDTFVVTGGASNDLRICGLNSGQHVYYDMDDAKDYVTINIRLTKGNYNRMWEIKITQIEFSQRAPAGCLQYFHEVTGTVQTMNFAVNGRHLADQDYVICIRQEQGMCSIAYEPCDENSFKIGPPIFSDTGIEGSGDEGGDVPGGSQVVSMDVFRECSDRVMMPCDSEEFITPQGGPGICDLLHCGNNFCTDKETPCRIESSTTPFVMRVQFGPGNREENPEDNLGMCIRYEQLQCSS</sequence>
<dbReference type="EMBL" id="CARXXK010000004">
    <property type="protein sequence ID" value="CAI6366798.1"/>
    <property type="molecule type" value="Genomic_DNA"/>
</dbReference>
<dbReference type="Pfam" id="PF00431">
    <property type="entry name" value="CUB"/>
    <property type="match status" value="1"/>
</dbReference>
<dbReference type="PANTHER" id="PTHR33236">
    <property type="entry name" value="INTRAFLAGELLAR TRANSPORT PROTEIN 122 FAMILY PROTEIN-RELATED"/>
    <property type="match status" value="1"/>
</dbReference>
<evidence type="ECO:0000313" key="6">
    <source>
        <dbReference type="Proteomes" id="UP001160148"/>
    </source>
</evidence>
<dbReference type="SUPFAM" id="SSF49854">
    <property type="entry name" value="Spermadhesin, CUB domain"/>
    <property type="match status" value="1"/>
</dbReference>
<feature type="chain" id="PRO_5043393082" description="CUB domain-containing protein" evidence="3">
    <location>
        <begin position="33"/>
        <end position="399"/>
    </location>
</feature>
<keyword evidence="3" id="KW-0732">Signal</keyword>